<gene>
    <name evidence="1" type="ORF">BLS_007982</name>
    <name evidence="2" type="ORF">EG327_005076</name>
</gene>
<dbReference type="AlphaFoldDB" id="A0A8H3U8Q8"/>
<sequence>MAFRVEAKGKGVKLRPSFLSLPTEIRQQILLYTYDDDPIRQSLQRIKSGTPLHLRGPLHLPFRSNHPLSRDARLAQACRLINRELARIQDWTHLLRDVDVAVQDDVPFVVKTWVGEIMGIVDEQKAKFGNEGGSWGMLARVAQTDDEAELEHTLHVLMGVVRDGGD</sequence>
<organism evidence="1 3">
    <name type="scientific">Venturia inaequalis</name>
    <name type="common">Apple scab fungus</name>
    <dbReference type="NCBI Taxonomy" id="5025"/>
    <lineage>
        <taxon>Eukaryota</taxon>
        <taxon>Fungi</taxon>
        <taxon>Dikarya</taxon>
        <taxon>Ascomycota</taxon>
        <taxon>Pezizomycotina</taxon>
        <taxon>Dothideomycetes</taxon>
        <taxon>Pleosporomycetidae</taxon>
        <taxon>Venturiales</taxon>
        <taxon>Venturiaceae</taxon>
        <taxon>Venturia</taxon>
    </lineage>
</organism>
<dbReference type="EMBL" id="WNWQ01000653">
    <property type="protein sequence ID" value="KAE9964923.1"/>
    <property type="molecule type" value="Genomic_DNA"/>
</dbReference>
<protein>
    <submittedName>
        <fullName evidence="1">Uncharacterized protein</fullName>
    </submittedName>
</protein>
<evidence type="ECO:0000313" key="4">
    <source>
        <dbReference type="Proteomes" id="UP000490939"/>
    </source>
</evidence>
<reference evidence="1 3" key="1">
    <citation type="submission" date="2019-11" db="EMBL/GenBank/DDBJ databases">
        <title>Venturia inaequalis Genome Resource.</title>
        <authorList>
            <person name="Lichtner F.J."/>
        </authorList>
    </citation>
    <scope>NUCLEOTIDE SEQUENCE [LARGE SCALE GENOMIC DNA]</scope>
    <source>
        <strain evidence="1">Bline_iso_100314</strain>
        <strain evidence="2 4">DMI_063113</strain>
    </source>
</reference>
<evidence type="ECO:0000313" key="3">
    <source>
        <dbReference type="Proteomes" id="UP000433883"/>
    </source>
</evidence>
<dbReference type="OrthoDB" id="10644729at2759"/>
<proteinExistence type="predicted"/>
<dbReference type="Proteomes" id="UP000490939">
    <property type="component" value="Unassembled WGS sequence"/>
</dbReference>
<evidence type="ECO:0000313" key="2">
    <source>
        <dbReference type="EMBL" id="KAE9984247.1"/>
    </source>
</evidence>
<dbReference type="Proteomes" id="UP000433883">
    <property type="component" value="Unassembled WGS sequence"/>
</dbReference>
<evidence type="ECO:0000313" key="1">
    <source>
        <dbReference type="EMBL" id="KAE9964923.1"/>
    </source>
</evidence>
<dbReference type="EMBL" id="WNWR01000298">
    <property type="protein sequence ID" value="KAE9984247.1"/>
    <property type="molecule type" value="Genomic_DNA"/>
</dbReference>
<accession>A0A8H3U8Q8</accession>
<keyword evidence="4" id="KW-1185">Reference proteome</keyword>
<name>A0A8H3U8Q8_VENIN</name>
<comment type="caution">
    <text evidence="1">The sequence shown here is derived from an EMBL/GenBank/DDBJ whole genome shotgun (WGS) entry which is preliminary data.</text>
</comment>